<reference evidence="2 3" key="1">
    <citation type="journal article" date="2018" name="Environ. Microbiol.">
        <title>Ecological and genomic features of two widespread freshwater picocyanobacteria.</title>
        <authorList>
            <person name="Cabello-Yeves P.J."/>
            <person name="Picazo A."/>
            <person name="Camacho A."/>
            <person name="Callieri C."/>
            <person name="Rosselli R."/>
            <person name="Roda-Garcia J.J."/>
            <person name="Coutinho F.H."/>
            <person name="Rodriguez-Valera F."/>
        </authorList>
    </citation>
    <scope>NUCLEOTIDE SEQUENCE [LARGE SCALE GENOMIC DNA]</scope>
    <source>
        <strain evidence="2 3">Tous</strain>
    </source>
</reference>
<evidence type="ECO:0000313" key="3">
    <source>
        <dbReference type="Proteomes" id="UP000243002"/>
    </source>
</evidence>
<protein>
    <recommendedName>
        <fullName evidence="1">Phosphodiester glycosidase domain-containing protein</fullName>
    </recommendedName>
</protein>
<sequence length="558" mass="59322">MPITPPPPPPLVPIGAAAATERQGSSIRINGRLQSARWIWVRGLGDTPQQLWIPLEVLENQLGVTSRSRSDGALELEWFGQELKVPASAQRSLEDEVAVDVSSLFGRVGVGLRHEGSLLSLELARPQLLQVRSSNPGPVKRIVLDLGGPAAIGRDDAGLVVDLLSRSDQQTLLGSLGLQARQDSAGLRLKPSAAKLTRVFSLGEPNRVVIEWPDQGAASRTDSPAPIDPRLQALLGKELQWDRLVRQGVRINAIRIDPLKASLQLRPLARPGGMEGLSSLVQLANQQQAWVAINGGYFNRVRRLPLGALKQDGRWLSGPILNRGVAAWDGRTMPRFGRLQLSEWVVGPGALRLPVAVVNSGYVQRGISRYTADWGPNYRALSGSETGLLIQGGLVRQQLGPSELDAGVALRGDDLLLVGRGGAELPWGLDDRLQIESRPSSNLGLATHVIGGGPLLLQAGRIVLDGAAENFSSAFLSQGAPRTVLARDDRQIWLITLEGIQDSGPSLGETAALLQQLGLQDALNLDGGSSTGLVLGGSLQVKGRGVAGSVHNGLGLVP</sequence>
<evidence type="ECO:0000259" key="1">
    <source>
        <dbReference type="Pfam" id="PF09992"/>
    </source>
</evidence>
<dbReference type="InterPro" id="IPR018711">
    <property type="entry name" value="NAGPA"/>
</dbReference>
<accession>A0A2P7MUL4</accession>
<dbReference type="Proteomes" id="UP000243002">
    <property type="component" value="Unassembled WGS sequence"/>
</dbReference>
<proteinExistence type="predicted"/>
<gene>
    <name evidence="2" type="ORF">C7K55_09145</name>
</gene>
<dbReference type="Pfam" id="PF09992">
    <property type="entry name" value="NAGPA"/>
    <property type="match status" value="1"/>
</dbReference>
<dbReference type="EMBL" id="PXXO01000009">
    <property type="protein sequence ID" value="PSJ04889.1"/>
    <property type="molecule type" value="Genomic_DNA"/>
</dbReference>
<dbReference type="OrthoDB" id="9809781at2"/>
<evidence type="ECO:0000313" key="2">
    <source>
        <dbReference type="EMBL" id="PSJ04889.1"/>
    </source>
</evidence>
<name>A0A2P7MUL4_9CYAN</name>
<dbReference type="PANTHER" id="PTHR40446:SF2">
    <property type="entry name" value="N-ACETYLGLUCOSAMINE-1-PHOSPHODIESTER ALPHA-N-ACETYLGLUCOSAMINIDASE"/>
    <property type="match status" value="1"/>
</dbReference>
<feature type="domain" description="Phosphodiester glycosidase" evidence="1">
    <location>
        <begin position="419"/>
        <end position="556"/>
    </location>
</feature>
<keyword evidence="3" id="KW-1185">Reference proteome</keyword>
<comment type="caution">
    <text evidence="2">The sequence shown here is derived from an EMBL/GenBank/DDBJ whole genome shotgun (WGS) entry which is preliminary data.</text>
</comment>
<dbReference type="AlphaFoldDB" id="A0A2P7MUL4"/>
<dbReference type="PANTHER" id="PTHR40446">
    <property type="entry name" value="N-ACETYLGLUCOSAMINE-1-PHOSPHODIESTER ALPHA-N-ACETYLGLUCOSAMINIDASE"/>
    <property type="match status" value="1"/>
</dbReference>
<organism evidence="2 3">
    <name type="scientific">Cyanobium usitatum str. Tous</name>
    <dbReference type="NCBI Taxonomy" id="2116684"/>
    <lineage>
        <taxon>Bacteria</taxon>
        <taxon>Bacillati</taxon>
        <taxon>Cyanobacteriota</taxon>
        <taxon>Cyanophyceae</taxon>
        <taxon>Synechococcales</taxon>
        <taxon>Prochlorococcaceae</taxon>
        <taxon>Cyanobium</taxon>
    </lineage>
</organism>